<keyword evidence="7 16" id="KW-0812">Transmembrane</keyword>
<keyword evidence="14" id="KW-0479">Metal-binding</keyword>
<keyword evidence="6" id="KW-0336">GPI-anchor</keyword>
<organism evidence="19 20">
    <name type="scientific">Zasmidium cellare ATCC 36951</name>
    <dbReference type="NCBI Taxonomy" id="1080233"/>
    <lineage>
        <taxon>Eukaryota</taxon>
        <taxon>Fungi</taxon>
        <taxon>Dikarya</taxon>
        <taxon>Ascomycota</taxon>
        <taxon>Pezizomycotina</taxon>
        <taxon>Dothideomycetes</taxon>
        <taxon>Dothideomycetidae</taxon>
        <taxon>Mycosphaerellales</taxon>
        <taxon>Mycosphaerellaceae</taxon>
        <taxon>Zasmidium</taxon>
    </lineage>
</organism>
<comment type="similarity">
    <text evidence="13">Belongs to the SAT4 family.</text>
</comment>
<feature type="compositionally biased region" description="Basic and acidic residues" evidence="15">
    <location>
        <begin position="381"/>
        <end position="391"/>
    </location>
</feature>
<dbReference type="EMBL" id="ML993587">
    <property type="protein sequence ID" value="KAF2169580.1"/>
    <property type="molecule type" value="Genomic_DNA"/>
</dbReference>
<comment type="caution">
    <text evidence="14">Lacks conserved residue(s) required for the propagation of feature annotation.</text>
</comment>
<keyword evidence="12" id="KW-0449">Lipoprotein</keyword>
<keyword evidence="14" id="KW-0408">Iron</keyword>
<feature type="disulfide bond" evidence="14">
    <location>
        <begin position="50"/>
        <end position="81"/>
    </location>
</feature>
<feature type="transmembrane region" description="Helical" evidence="16">
    <location>
        <begin position="323"/>
        <end position="344"/>
    </location>
</feature>
<dbReference type="GeneID" id="54565266"/>
<feature type="region of interest" description="Disordered" evidence="15">
    <location>
        <begin position="505"/>
        <end position="527"/>
    </location>
</feature>
<feature type="disulfide bond" evidence="14">
    <location>
        <begin position="60"/>
        <end position="67"/>
    </location>
</feature>
<feature type="transmembrane region" description="Helical" evidence="16">
    <location>
        <begin position="249"/>
        <end position="271"/>
    </location>
</feature>
<evidence type="ECO:0000256" key="12">
    <source>
        <dbReference type="ARBA" id="ARBA00023288"/>
    </source>
</evidence>
<evidence type="ECO:0000256" key="10">
    <source>
        <dbReference type="ARBA" id="ARBA00023136"/>
    </source>
</evidence>
<evidence type="ECO:0000256" key="16">
    <source>
        <dbReference type="SAM" id="Phobius"/>
    </source>
</evidence>
<keyword evidence="5" id="KW-0964">Secreted</keyword>
<dbReference type="PANTHER" id="PTHR33048:SF143">
    <property type="entry name" value="EXTRACELLULAR MEMBRANE PROTEIN CFEM DOMAIN-CONTAINING PROTEIN-RELATED"/>
    <property type="match status" value="1"/>
</dbReference>
<evidence type="ECO:0000313" key="20">
    <source>
        <dbReference type="Proteomes" id="UP000799537"/>
    </source>
</evidence>
<feature type="transmembrane region" description="Helical" evidence="16">
    <location>
        <begin position="113"/>
        <end position="131"/>
    </location>
</feature>
<dbReference type="Pfam" id="PF20684">
    <property type="entry name" value="Fung_rhodopsin"/>
    <property type="match status" value="1"/>
</dbReference>
<evidence type="ECO:0000256" key="2">
    <source>
        <dbReference type="ARBA" id="ARBA00004589"/>
    </source>
</evidence>
<evidence type="ECO:0000256" key="4">
    <source>
        <dbReference type="ARBA" id="ARBA00010031"/>
    </source>
</evidence>
<evidence type="ECO:0000313" key="19">
    <source>
        <dbReference type="EMBL" id="KAF2169580.1"/>
    </source>
</evidence>
<sequence>MKHALWALSLPVLAPATLLSPIKESTAETLSRRDFNRTEYRALPQCVANCVDSVTTSNDCKPSDTTCFCTRGNITATYTACIQSSCMMPADQLEGARYQAHTCNYPYRTRQPLHRGVLWTTFAVATLFFALRMFSRMPALQGSGFSWDDHVMIFTYGMAVVVAVATELTLVNGSGLDEWRLTPEQISRYMLVYGRPIESPHPSASRAGSSLRFSSFPSLRSTSCVPVSSTWNYIQGEKGICINLPALTYSYGAVSVSYDVLIFFLPIHSLLKLNITWQKKVGVCAVFLVGFVVTIIAIVRLQYLVRFHTKQNATWVYQTISMWSIIEINFSIVATCMPATAGLLQRLWRWSHGESLSTSTGYVAKQSQIPPTTADDTLIGSHDEKSPKSDLESGNSRTDLADCETALAQGEVDGRVQREMGGPGTVTETHNPSSAAEVLSRHHPDSSSGATALVHQSHIHGGNGGQNIQISHEPPSQPAEAELQYRDDRDVLHRVVLRDVPEGRMPGIRSRERRKTRRDLTGLRAEV</sequence>
<evidence type="ECO:0000256" key="13">
    <source>
        <dbReference type="ARBA" id="ARBA00038359"/>
    </source>
</evidence>
<dbReference type="Proteomes" id="UP000799537">
    <property type="component" value="Unassembled WGS sequence"/>
</dbReference>
<gene>
    <name evidence="19" type="ORF">M409DRAFT_52112</name>
</gene>
<protein>
    <recommendedName>
        <fullName evidence="18">CFEM domain-containing protein</fullName>
    </recommendedName>
</protein>
<dbReference type="InterPro" id="IPR049326">
    <property type="entry name" value="Rhodopsin_dom_fungi"/>
</dbReference>
<feature type="transmembrane region" description="Helical" evidence="16">
    <location>
        <begin position="151"/>
        <end position="171"/>
    </location>
</feature>
<dbReference type="RefSeq" id="XP_033670469.1">
    <property type="nucleotide sequence ID" value="XM_033811994.1"/>
</dbReference>
<name>A0A6A6CTU5_ZASCE</name>
<feature type="signal peptide" evidence="17">
    <location>
        <begin position="1"/>
        <end position="19"/>
    </location>
</feature>
<reference evidence="19" key="1">
    <citation type="journal article" date="2020" name="Stud. Mycol.">
        <title>101 Dothideomycetes genomes: a test case for predicting lifestyles and emergence of pathogens.</title>
        <authorList>
            <person name="Haridas S."/>
            <person name="Albert R."/>
            <person name="Binder M."/>
            <person name="Bloem J."/>
            <person name="Labutti K."/>
            <person name="Salamov A."/>
            <person name="Andreopoulos B."/>
            <person name="Baker S."/>
            <person name="Barry K."/>
            <person name="Bills G."/>
            <person name="Bluhm B."/>
            <person name="Cannon C."/>
            <person name="Castanera R."/>
            <person name="Culley D."/>
            <person name="Daum C."/>
            <person name="Ezra D."/>
            <person name="Gonzalez J."/>
            <person name="Henrissat B."/>
            <person name="Kuo A."/>
            <person name="Liang C."/>
            <person name="Lipzen A."/>
            <person name="Lutzoni F."/>
            <person name="Magnuson J."/>
            <person name="Mondo S."/>
            <person name="Nolan M."/>
            <person name="Ohm R."/>
            <person name="Pangilinan J."/>
            <person name="Park H.-J."/>
            <person name="Ramirez L."/>
            <person name="Alfaro M."/>
            <person name="Sun H."/>
            <person name="Tritt A."/>
            <person name="Yoshinaga Y."/>
            <person name="Zwiers L.-H."/>
            <person name="Turgeon B."/>
            <person name="Goodwin S."/>
            <person name="Spatafora J."/>
            <person name="Crous P."/>
            <person name="Grigoriev I."/>
        </authorList>
    </citation>
    <scope>NUCLEOTIDE SEQUENCE</scope>
    <source>
        <strain evidence="19">ATCC 36951</strain>
    </source>
</reference>
<dbReference type="GO" id="GO:0098552">
    <property type="term" value="C:side of membrane"/>
    <property type="evidence" value="ECO:0007669"/>
    <property type="project" value="UniProtKB-KW"/>
</dbReference>
<evidence type="ECO:0000256" key="6">
    <source>
        <dbReference type="ARBA" id="ARBA00022622"/>
    </source>
</evidence>
<keyword evidence="10 16" id="KW-0472">Membrane</keyword>
<dbReference type="GO" id="GO:0005576">
    <property type="term" value="C:extracellular region"/>
    <property type="evidence" value="ECO:0007669"/>
    <property type="project" value="UniProtKB-SubCell"/>
</dbReference>
<keyword evidence="14" id="KW-0349">Heme</keyword>
<evidence type="ECO:0000256" key="17">
    <source>
        <dbReference type="SAM" id="SignalP"/>
    </source>
</evidence>
<evidence type="ECO:0000256" key="15">
    <source>
        <dbReference type="SAM" id="MobiDB-lite"/>
    </source>
</evidence>
<keyword evidence="6" id="KW-0325">Glycoprotein</keyword>
<evidence type="ECO:0000256" key="8">
    <source>
        <dbReference type="ARBA" id="ARBA00022729"/>
    </source>
</evidence>
<evidence type="ECO:0000256" key="1">
    <source>
        <dbReference type="ARBA" id="ARBA00004141"/>
    </source>
</evidence>
<dbReference type="InterPro" id="IPR008427">
    <property type="entry name" value="Extracellular_membr_CFEM_dom"/>
</dbReference>
<keyword evidence="11 14" id="KW-1015">Disulfide bond</keyword>
<dbReference type="Pfam" id="PF05730">
    <property type="entry name" value="CFEM"/>
    <property type="match status" value="1"/>
</dbReference>
<evidence type="ECO:0000256" key="7">
    <source>
        <dbReference type="ARBA" id="ARBA00022692"/>
    </source>
</evidence>
<dbReference type="PROSITE" id="PS52012">
    <property type="entry name" value="CFEM"/>
    <property type="match status" value="1"/>
</dbReference>
<feature type="compositionally biased region" description="Low complexity" evidence="15">
    <location>
        <begin position="455"/>
        <end position="472"/>
    </location>
</feature>
<feature type="compositionally biased region" description="Basic and acidic residues" evidence="15">
    <location>
        <begin position="518"/>
        <end position="527"/>
    </location>
</feature>
<feature type="region of interest" description="Disordered" evidence="15">
    <location>
        <begin position="361"/>
        <end position="397"/>
    </location>
</feature>
<dbReference type="OrthoDB" id="3626004at2759"/>
<comment type="similarity">
    <text evidence="4">Belongs to the RBT5 family.</text>
</comment>
<evidence type="ECO:0000256" key="9">
    <source>
        <dbReference type="ARBA" id="ARBA00022989"/>
    </source>
</evidence>
<evidence type="ECO:0000256" key="5">
    <source>
        <dbReference type="ARBA" id="ARBA00022525"/>
    </source>
</evidence>
<feature type="disulfide bond" evidence="14">
    <location>
        <begin position="46"/>
        <end position="86"/>
    </location>
</feature>
<feature type="binding site" description="axial binding residue" evidence="14">
    <location>
        <position position="64"/>
    </location>
    <ligand>
        <name>heme</name>
        <dbReference type="ChEBI" id="CHEBI:30413"/>
    </ligand>
    <ligandPart>
        <name>Fe</name>
        <dbReference type="ChEBI" id="CHEBI:18248"/>
    </ligandPart>
</feature>
<evidence type="ECO:0000256" key="14">
    <source>
        <dbReference type="PROSITE-ProRule" id="PRU01356"/>
    </source>
</evidence>
<keyword evidence="9 16" id="KW-1133">Transmembrane helix</keyword>
<feature type="transmembrane region" description="Helical" evidence="16">
    <location>
        <begin position="283"/>
        <end position="303"/>
    </location>
</feature>
<evidence type="ECO:0000256" key="11">
    <source>
        <dbReference type="ARBA" id="ARBA00023157"/>
    </source>
</evidence>
<feature type="domain" description="CFEM" evidence="18">
    <location>
        <begin position="18"/>
        <end position="126"/>
    </location>
</feature>
<feature type="region of interest" description="Disordered" evidence="15">
    <location>
        <begin position="410"/>
        <end position="481"/>
    </location>
</feature>
<proteinExistence type="inferred from homology"/>
<dbReference type="PANTHER" id="PTHR33048">
    <property type="entry name" value="PTH11-LIKE INTEGRAL MEMBRANE PROTEIN (AFU_ORTHOLOGUE AFUA_5G11245)"/>
    <property type="match status" value="1"/>
</dbReference>
<evidence type="ECO:0000259" key="18">
    <source>
        <dbReference type="PROSITE" id="PS52012"/>
    </source>
</evidence>
<dbReference type="InterPro" id="IPR052337">
    <property type="entry name" value="SAT4-like"/>
</dbReference>
<accession>A0A6A6CTU5</accession>
<evidence type="ECO:0000256" key="3">
    <source>
        <dbReference type="ARBA" id="ARBA00004613"/>
    </source>
</evidence>
<feature type="chain" id="PRO_5025583578" description="CFEM domain-containing protein" evidence="17">
    <location>
        <begin position="20"/>
        <end position="527"/>
    </location>
</feature>
<keyword evidence="8 17" id="KW-0732">Signal</keyword>
<feature type="compositionally biased region" description="Polar residues" evidence="15">
    <location>
        <begin position="361"/>
        <end position="375"/>
    </location>
</feature>
<keyword evidence="20" id="KW-1185">Reference proteome</keyword>
<comment type="subcellular location">
    <subcellularLocation>
        <location evidence="2">Membrane</location>
        <topology evidence="2">Lipid-anchor</topology>
        <topology evidence="2">GPI-anchor</topology>
    </subcellularLocation>
    <subcellularLocation>
        <location evidence="1">Membrane</location>
        <topology evidence="1">Multi-pass membrane protein</topology>
    </subcellularLocation>
    <subcellularLocation>
        <location evidence="3">Secreted</location>
    </subcellularLocation>
</comment>
<dbReference type="GO" id="GO:0046872">
    <property type="term" value="F:metal ion binding"/>
    <property type="evidence" value="ECO:0007669"/>
    <property type="project" value="UniProtKB-UniRule"/>
</dbReference>
<dbReference type="AlphaFoldDB" id="A0A6A6CTU5"/>